<keyword evidence="2" id="KW-0255">Endonuclease</keyword>
<dbReference type="InterPro" id="IPR012296">
    <property type="entry name" value="Nuclease_put_TT1808"/>
</dbReference>
<dbReference type="PANTHER" id="PTHR47152:SF4">
    <property type="entry name" value="SLR0445 PROTEIN"/>
    <property type="match status" value="1"/>
</dbReference>
<name>A0A951U9S9_9CYAN</name>
<gene>
    <name evidence="2" type="ORF">KME25_14725</name>
</gene>
<dbReference type="PANTHER" id="PTHR47152">
    <property type="entry name" value="SLR2084 PROTEIN-RELATED"/>
    <property type="match status" value="1"/>
</dbReference>
<organism evidence="2 3">
    <name type="scientific">Symplocastrum torsivum CPER-KK1</name>
    <dbReference type="NCBI Taxonomy" id="450513"/>
    <lineage>
        <taxon>Bacteria</taxon>
        <taxon>Bacillati</taxon>
        <taxon>Cyanobacteriota</taxon>
        <taxon>Cyanophyceae</taxon>
        <taxon>Oscillatoriophycideae</taxon>
        <taxon>Oscillatoriales</taxon>
        <taxon>Microcoleaceae</taxon>
        <taxon>Symplocastrum</taxon>
    </lineage>
</organism>
<reference evidence="2" key="1">
    <citation type="submission" date="2021-05" db="EMBL/GenBank/DDBJ databases">
        <authorList>
            <person name="Pietrasiak N."/>
            <person name="Ward R."/>
            <person name="Stajich J.E."/>
            <person name="Kurbessoian T."/>
        </authorList>
    </citation>
    <scope>NUCLEOTIDE SEQUENCE</scope>
    <source>
        <strain evidence="2">CPER-KK1</strain>
    </source>
</reference>
<keyword evidence="2" id="KW-0378">Hydrolase</keyword>
<dbReference type="InterPro" id="IPR008538">
    <property type="entry name" value="Uma2"/>
</dbReference>
<dbReference type="AlphaFoldDB" id="A0A951U9S9"/>
<dbReference type="CDD" id="cd06260">
    <property type="entry name" value="DUF820-like"/>
    <property type="match status" value="1"/>
</dbReference>
<feature type="domain" description="Putative restriction endonuclease" evidence="1">
    <location>
        <begin position="25"/>
        <end position="172"/>
    </location>
</feature>
<sequence>MTAQSIEEIIFVNAQRFVLPGRHSWQQFKAIQALMAEVPGVRVSCLDGCVELMTIGEDHEIIKTIIGLLLGLYFLERRIEFIPVGSATRESEVKGTSFEPDQSYYIGERKEHPDLAIEVAFTSGNTKKLEKYKRLKIAEVWFWENNKLSIHYFRGEDYEPISRSEFLPDLDLDLLVSCVLMPSQLEAMTQFLSCIRQQER</sequence>
<accession>A0A951U9S9</accession>
<evidence type="ECO:0000313" key="3">
    <source>
        <dbReference type="Proteomes" id="UP000753908"/>
    </source>
</evidence>
<dbReference type="InterPro" id="IPR011335">
    <property type="entry name" value="Restrct_endonuc-II-like"/>
</dbReference>
<dbReference type="Pfam" id="PF05685">
    <property type="entry name" value="Uma2"/>
    <property type="match status" value="1"/>
</dbReference>
<dbReference type="Proteomes" id="UP000753908">
    <property type="component" value="Unassembled WGS sequence"/>
</dbReference>
<dbReference type="Gene3D" id="3.90.1570.10">
    <property type="entry name" value="tt1808, chain A"/>
    <property type="match status" value="1"/>
</dbReference>
<evidence type="ECO:0000313" key="2">
    <source>
        <dbReference type="EMBL" id="MBW4545683.1"/>
    </source>
</evidence>
<proteinExistence type="predicted"/>
<dbReference type="GO" id="GO:0004519">
    <property type="term" value="F:endonuclease activity"/>
    <property type="evidence" value="ECO:0007669"/>
    <property type="project" value="UniProtKB-KW"/>
</dbReference>
<reference evidence="2" key="2">
    <citation type="journal article" date="2022" name="Microbiol. Resour. Announc.">
        <title>Metagenome Sequencing to Explore Phylogenomics of Terrestrial Cyanobacteria.</title>
        <authorList>
            <person name="Ward R.D."/>
            <person name="Stajich J.E."/>
            <person name="Johansen J.R."/>
            <person name="Huntemann M."/>
            <person name="Clum A."/>
            <person name="Foster B."/>
            <person name="Foster B."/>
            <person name="Roux S."/>
            <person name="Palaniappan K."/>
            <person name="Varghese N."/>
            <person name="Mukherjee S."/>
            <person name="Reddy T.B.K."/>
            <person name="Daum C."/>
            <person name="Copeland A."/>
            <person name="Chen I.A."/>
            <person name="Ivanova N.N."/>
            <person name="Kyrpides N.C."/>
            <person name="Shapiro N."/>
            <person name="Eloe-Fadrosh E.A."/>
            <person name="Pietrasiak N."/>
        </authorList>
    </citation>
    <scope>NUCLEOTIDE SEQUENCE</scope>
    <source>
        <strain evidence="2">CPER-KK1</strain>
    </source>
</reference>
<evidence type="ECO:0000259" key="1">
    <source>
        <dbReference type="Pfam" id="PF05685"/>
    </source>
</evidence>
<keyword evidence="2" id="KW-0540">Nuclease</keyword>
<dbReference type="EMBL" id="JAHHIF010000017">
    <property type="protein sequence ID" value="MBW4545683.1"/>
    <property type="molecule type" value="Genomic_DNA"/>
</dbReference>
<comment type="caution">
    <text evidence="2">The sequence shown here is derived from an EMBL/GenBank/DDBJ whole genome shotgun (WGS) entry which is preliminary data.</text>
</comment>
<protein>
    <submittedName>
        <fullName evidence="2">Uma2 family endonuclease</fullName>
    </submittedName>
</protein>
<dbReference type="SUPFAM" id="SSF52980">
    <property type="entry name" value="Restriction endonuclease-like"/>
    <property type="match status" value="1"/>
</dbReference>